<organism evidence="1 2">
    <name type="scientific">Anaerostipes caccae (strain DSM 14662 / CCUG 47493 / JCM 13470 / NCIMB 13811 / L1-92)</name>
    <dbReference type="NCBI Taxonomy" id="411490"/>
    <lineage>
        <taxon>Bacteria</taxon>
        <taxon>Bacillati</taxon>
        <taxon>Bacillota</taxon>
        <taxon>Clostridia</taxon>
        <taxon>Lachnospirales</taxon>
        <taxon>Lachnospiraceae</taxon>
        <taxon>Anaerostipes</taxon>
    </lineage>
</organism>
<dbReference type="EMBL" id="ABAX03000005">
    <property type="protein sequence ID" value="EDR98558.1"/>
    <property type="molecule type" value="Genomic_DNA"/>
</dbReference>
<proteinExistence type="predicted"/>
<evidence type="ECO:0000313" key="1">
    <source>
        <dbReference type="EMBL" id="EDR98558.1"/>
    </source>
</evidence>
<reference evidence="1" key="2">
    <citation type="submission" date="2013-11" db="EMBL/GenBank/DDBJ databases">
        <title>Draft genome sequence of Anaerostipes caccae (DSM 14662).</title>
        <authorList>
            <person name="Sudarsanam P."/>
            <person name="Ley R."/>
            <person name="Guruge J."/>
            <person name="Turnbaugh P.J."/>
            <person name="Mahowald M."/>
            <person name="Liep D."/>
            <person name="Gordon J."/>
        </authorList>
    </citation>
    <scope>NUCLEOTIDE SEQUENCE</scope>
    <source>
        <strain evidence="1">DSM 14662</strain>
    </source>
</reference>
<name>B0MAN3_ANACD</name>
<protein>
    <submittedName>
        <fullName evidence="1">Uncharacterized protein</fullName>
    </submittedName>
</protein>
<accession>B0MAN3</accession>
<evidence type="ECO:0000313" key="2">
    <source>
        <dbReference type="Proteomes" id="UP000004935"/>
    </source>
</evidence>
<dbReference type="STRING" id="411490.ANACAC_00608"/>
<reference evidence="1" key="1">
    <citation type="submission" date="2007-11" db="EMBL/GenBank/DDBJ databases">
        <authorList>
            <person name="Fulton L."/>
            <person name="Clifton S."/>
            <person name="Fulton B."/>
            <person name="Xu J."/>
            <person name="Minx P."/>
            <person name="Pepin K.H."/>
            <person name="Johnson M."/>
            <person name="Thiruvilangam P."/>
            <person name="Bhonagiri V."/>
            <person name="Nash W.E."/>
            <person name="Mardis E.R."/>
            <person name="Wilson R.K."/>
        </authorList>
    </citation>
    <scope>NUCLEOTIDE SEQUENCE [LARGE SCALE GENOMIC DNA]</scope>
    <source>
        <strain evidence="1">DSM 14662</strain>
    </source>
</reference>
<dbReference type="HOGENOM" id="CLU_214412_0_0_9"/>
<gene>
    <name evidence="1" type="ORF">ANACAC_00608</name>
</gene>
<dbReference type="Proteomes" id="UP000004935">
    <property type="component" value="Unassembled WGS sequence"/>
</dbReference>
<comment type="caution">
    <text evidence="1">The sequence shown here is derived from an EMBL/GenBank/DDBJ whole genome shotgun (WGS) entry which is preliminary data.</text>
</comment>
<sequence>MAAKLHFIWQKQGRLPSEILGLNRGERAFVLASTMLAIEEANQAEEDAR</sequence>
<keyword evidence="2" id="KW-1185">Reference proteome</keyword>
<dbReference type="AlphaFoldDB" id="B0MAN3"/>